<evidence type="ECO:0000313" key="1">
    <source>
        <dbReference type="EMBL" id="SOB53958.1"/>
    </source>
</evidence>
<dbReference type="AlphaFoldDB" id="A0AAX2HAV3"/>
<proteinExistence type="predicted"/>
<evidence type="ECO:0000313" key="2">
    <source>
        <dbReference type="Proteomes" id="UP000219564"/>
    </source>
</evidence>
<organism evidence="1 2">
    <name type="scientific">Pseudomonas lundensis</name>
    <dbReference type="NCBI Taxonomy" id="86185"/>
    <lineage>
        <taxon>Bacteria</taxon>
        <taxon>Pseudomonadati</taxon>
        <taxon>Pseudomonadota</taxon>
        <taxon>Gammaproteobacteria</taxon>
        <taxon>Pseudomonadales</taxon>
        <taxon>Pseudomonadaceae</taxon>
        <taxon>Pseudomonas</taxon>
    </lineage>
</organism>
<dbReference type="Proteomes" id="UP000219564">
    <property type="component" value="Unassembled WGS sequence"/>
</dbReference>
<name>A0AAX2HAV3_9PSED</name>
<comment type="caution">
    <text evidence="1">The sequence shown here is derived from an EMBL/GenBank/DDBJ whole genome shotgun (WGS) entry which is preliminary data.</text>
</comment>
<dbReference type="EMBL" id="OBKZ01000042">
    <property type="protein sequence ID" value="SOB53958.1"/>
    <property type="molecule type" value="Genomic_DNA"/>
</dbReference>
<gene>
    <name evidence="1" type="ORF">PLUA15_470089</name>
</gene>
<sequence length="94" mass="10607">MSRWPATCLMLGLVPSRGLSNSQIATRKENRFLGASAGDPEGVTEEEFVRNFIEHCGAEQKARHSTPFFVWVKSKKVYNPDLEQRRGTIHRSCG</sequence>
<reference evidence="1 2" key="1">
    <citation type="submission" date="2017-08" db="EMBL/GenBank/DDBJ databases">
        <authorList>
            <person name="Chaillou S."/>
        </authorList>
    </citation>
    <scope>NUCLEOTIDE SEQUENCE [LARGE SCALE GENOMIC DNA]</scope>
    <source>
        <strain evidence="1 2">MFPA15A1205</strain>
    </source>
</reference>
<accession>A0AAX2HAV3</accession>
<protein>
    <submittedName>
        <fullName evidence="1">Uncharacterized protein</fullName>
    </submittedName>
</protein>